<evidence type="ECO:0008006" key="5">
    <source>
        <dbReference type="Google" id="ProtNLM"/>
    </source>
</evidence>
<feature type="compositionally biased region" description="Low complexity" evidence="2">
    <location>
        <begin position="1"/>
        <end position="22"/>
    </location>
</feature>
<dbReference type="PANTHER" id="PTHR11102">
    <property type="entry name" value="SEL-1-LIKE PROTEIN"/>
    <property type="match status" value="1"/>
</dbReference>
<dbReference type="EMBL" id="CAUYUJ010015573">
    <property type="protein sequence ID" value="CAK0855790.1"/>
    <property type="molecule type" value="Genomic_DNA"/>
</dbReference>
<reference evidence="3" key="1">
    <citation type="submission" date="2023-10" db="EMBL/GenBank/DDBJ databases">
        <authorList>
            <person name="Chen Y."/>
            <person name="Shah S."/>
            <person name="Dougan E. K."/>
            <person name="Thang M."/>
            <person name="Chan C."/>
        </authorList>
    </citation>
    <scope>NUCLEOTIDE SEQUENCE [LARGE SCALE GENOMIC DNA]</scope>
</reference>
<organism evidence="3 4">
    <name type="scientific">Prorocentrum cordatum</name>
    <dbReference type="NCBI Taxonomy" id="2364126"/>
    <lineage>
        <taxon>Eukaryota</taxon>
        <taxon>Sar</taxon>
        <taxon>Alveolata</taxon>
        <taxon>Dinophyceae</taxon>
        <taxon>Prorocentrales</taxon>
        <taxon>Prorocentraceae</taxon>
        <taxon>Prorocentrum</taxon>
    </lineage>
</organism>
<evidence type="ECO:0000313" key="4">
    <source>
        <dbReference type="Proteomes" id="UP001189429"/>
    </source>
</evidence>
<dbReference type="PANTHER" id="PTHR11102:SF160">
    <property type="entry name" value="ERAD-ASSOCIATED E3 UBIQUITIN-PROTEIN LIGASE COMPONENT HRD3"/>
    <property type="match status" value="1"/>
</dbReference>
<sequence length="261" mass="28234">MRRGRASSTRAGAWSGCSAGRSPARRRSRPTTWACWASRSRAPRAASGRSGCSSPPRRRARRTPSTCWGTVSSSMYLDSPDTEEFSGEKREAARLLTQAATQGHGRAQVLAGKVHMFGIGVEKDEPKAVEFITLAAESGTKEGQYLMGSMLLEGRVVQWFEKAALQGHQNAQYNLSQMLATGDGIEMDRSVHAPRRSRPLGPALAVQQGNQRKLVLLACVLRALKRSGFVPLAANPSELVPGKLRAQNPSWLALSAYAAFA</sequence>
<evidence type="ECO:0000313" key="3">
    <source>
        <dbReference type="EMBL" id="CAK0855790.1"/>
    </source>
</evidence>
<dbReference type="Pfam" id="PF08238">
    <property type="entry name" value="Sel1"/>
    <property type="match status" value="4"/>
</dbReference>
<name>A0ABN9UAM3_9DINO</name>
<dbReference type="SMART" id="SM00671">
    <property type="entry name" value="SEL1"/>
    <property type="match status" value="2"/>
</dbReference>
<comment type="similarity">
    <text evidence="1">Belongs to the sel-1 family.</text>
</comment>
<feature type="compositionally biased region" description="Low complexity" evidence="2">
    <location>
        <begin position="37"/>
        <end position="55"/>
    </location>
</feature>
<protein>
    <recommendedName>
        <fullName evidence="5">Sel1 repeat family protein</fullName>
    </recommendedName>
</protein>
<evidence type="ECO:0000256" key="2">
    <source>
        <dbReference type="SAM" id="MobiDB-lite"/>
    </source>
</evidence>
<gene>
    <name evidence="3" type="ORF">PCOR1329_LOCUS46332</name>
</gene>
<proteinExistence type="inferred from homology"/>
<evidence type="ECO:0000256" key="1">
    <source>
        <dbReference type="ARBA" id="ARBA00038101"/>
    </source>
</evidence>
<feature type="region of interest" description="Disordered" evidence="2">
    <location>
        <begin position="1"/>
        <end position="65"/>
    </location>
</feature>
<dbReference type="InterPro" id="IPR011990">
    <property type="entry name" value="TPR-like_helical_dom_sf"/>
</dbReference>
<keyword evidence="4" id="KW-1185">Reference proteome</keyword>
<dbReference type="Proteomes" id="UP001189429">
    <property type="component" value="Unassembled WGS sequence"/>
</dbReference>
<comment type="caution">
    <text evidence="3">The sequence shown here is derived from an EMBL/GenBank/DDBJ whole genome shotgun (WGS) entry which is preliminary data.</text>
</comment>
<accession>A0ABN9UAM3</accession>
<dbReference type="InterPro" id="IPR050767">
    <property type="entry name" value="Sel1_AlgK"/>
</dbReference>
<dbReference type="Gene3D" id="1.25.40.10">
    <property type="entry name" value="Tetratricopeptide repeat domain"/>
    <property type="match status" value="1"/>
</dbReference>
<dbReference type="InterPro" id="IPR006597">
    <property type="entry name" value="Sel1-like"/>
</dbReference>
<dbReference type="SUPFAM" id="SSF81901">
    <property type="entry name" value="HCP-like"/>
    <property type="match status" value="1"/>
</dbReference>